<organism evidence="3 4">
    <name type="scientific">Coniosporium apollinis</name>
    <dbReference type="NCBI Taxonomy" id="61459"/>
    <lineage>
        <taxon>Eukaryota</taxon>
        <taxon>Fungi</taxon>
        <taxon>Dikarya</taxon>
        <taxon>Ascomycota</taxon>
        <taxon>Pezizomycotina</taxon>
        <taxon>Dothideomycetes</taxon>
        <taxon>Dothideomycetes incertae sedis</taxon>
        <taxon>Coniosporium</taxon>
    </lineage>
</organism>
<feature type="region of interest" description="Disordered" evidence="2">
    <location>
        <begin position="1"/>
        <end position="37"/>
    </location>
</feature>
<feature type="region of interest" description="Disordered" evidence="2">
    <location>
        <begin position="951"/>
        <end position="993"/>
    </location>
</feature>
<sequence length="1320" mass="143484">MFSAAHSSPLGPRHRVLRPLHRRRNLAATPGEPGESDEVKLVAPGFMRLYSFYAPSLAAGPYSISASQVITPSNQGSKTKSTPPQKFNVVAPQFTIPSDDVHSVYPPPGGEAMANTLPHIVFNDPHLPWERDLPPGNPTPANKPSAGPSQPEPDTSKAPWLAVILFSQDELLHDASLVNSILPPPDPGTEHKQSETLSVPLSVAQLLATKRTYVPFSQAAVGVNVSTRTEAIFIKPDLFTALICSQYSTSSSKEVFNPPLTPTPADLSRYQYLAHVRNVNTTHCLDAGVEDTGIYSAIFSHRTGPIGFKTTQNVAVHLVSLEGWQKTTIPLTPKPEYVGLISLFSWTYRVLPDKAANFADLMKALGSPPPKGEFKGDDRLLRAPQALREMLNDTDASGKLIENMKARLLEGYSLVRYRTQTGETTVAYTRSPLTPVPVPPGSVQAGQSNFGTDFQLLDPTLGIMDITYSTAWQLGKTLAIADRNFATALSKLRSLAINAAMDKAKLKGFEAEMGREHRGKEHVMQHLKEAVDTLNGIGGRKPSLTAPGILPQLRGTEDSGRWFRPPKAVPNLTISNEKITGVLPDTLRQELKAHSSSVAAEVPVPSGSVSKPLNADSSAPYNELNKPRSAIWPTVLKFLLDLKFLASVPPHYLITSPTHLPPESLRFFYIDDNWMSALIDGALSIGNTLDVGPEGDVVKAAVKERLQEYLDAMLDPQTAAHKPQMPRFGFLLRSAVVSTWRDIVVSAPFPPSPHDRPAQQAWRGDKSEILSLTRMAKDTLFVLLDRRPDDKATVADIPPNLPNDVKQDLQNSLTSQSAVYLLHAIIISQPSHQQHFSLGTKLSSTELEMEYTNIDPSTLDKSTVDSTSALWDTIKPSDGPPFLYKTTTTSAPDKPLVFDWDNRIIRIKDLASTIKGLLDANVKPEAKLRFADVSSAVFGLQMNDKVMRLRVDGLVPPPPAPTPAPAPPPDPRPPRPPPPVPIPGRDFPFPEFPPGRKFHPMLKMGLARTMSRSFAMEPISGTLRAHAHSTRAFATASFEQIMKDPLGFAGLNQLPLTALPRSAKPLSSPTPPSSDSKPTLVASPAPQAPPPEGTFSIERQFQALPSERRLSKSQIQSLTFQALGFPQRPVPITAGANRPQTNQQLPATIDLVGVVTPLPRSQLNGDLLLLELLICIPLKGATSVNPPPLTPAQAPSPKSTPPATAPAGPSAPPTTAEQPYLTTAYLGPGPAILSNARFTITLDRPTTESIRSKYLTLRLRPRDRDGVNLLVVTQRIQWVLRGVATDGAPGAVEVVVFERLRRERSGLEVWVRSVVDLKLG</sequence>
<accession>A0ABQ9NFN5</accession>
<dbReference type="PANTHER" id="PTHR13037:SF24">
    <property type="entry name" value="POLYCOMB PROTEIN PCL-RELATED"/>
    <property type="match status" value="1"/>
</dbReference>
<evidence type="ECO:0008006" key="5">
    <source>
        <dbReference type="Google" id="ProtNLM"/>
    </source>
</evidence>
<protein>
    <recommendedName>
        <fullName evidence="5">Mediator complex subunit 14</fullName>
    </recommendedName>
</protein>
<keyword evidence="1" id="KW-0945">Host-virus interaction</keyword>
<proteinExistence type="predicted"/>
<dbReference type="PRINTS" id="PR01217">
    <property type="entry name" value="PRICHEXTENSN"/>
</dbReference>
<dbReference type="EMBL" id="JAPDRL010000178">
    <property type="protein sequence ID" value="KAJ9655345.1"/>
    <property type="molecule type" value="Genomic_DNA"/>
</dbReference>
<feature type="region of interest" description="Disordered" evidence="2">
    <location>
        <begin position="597"/>
        <end position="620"/>
    </location>
</feature>
<feature type="region of interest" description="Disordered" evidence="2">
    <location>
        <begin position="125"/>
        <end position="155"/>
    </location>
</feature>
<feature type="compositionally biased region" description="Basic residues" evidence="2">
    <location>
        <begin position="12"/>
        <end position="25"/>
    </location>
</feature>
<reference evidence="3" key="1">
    <citation type="submission" date="2022-10" db="EMBL/GenBank/DDBJ databases">
        <title>Culturing micro-colonial fungi from biological soil crusts in the Mojave desert and describing Neophaeococcomyces mojavensis, and introducing the new genera and species Taxawa tesnikishii.</title>
        <authorList>
            <person name="Kurbessoian T."/>
            <person name="Stajich J.E."/>
        </authorList>
    </citation>
    <scope>NUCLEOTIDE SEQUENCE</scope>
    <source>
        <strain evidence="3">TK_1</strain>
    </source>
</reference>
<feature type="compositionally biased region" description="Pro residues" evidence="2">
    <location>
        <begin position="955"/>
        <end position="982"/>
    </location>
</feature>
<comment type="caution">
    <text evidence="3">The sequence shown here is derived from an EMBL/GenBank/DDBJ whole genome shotgun (WGS) entry which is preliminary data.</text>
</comment>
<feature type="compositionally biased region" description="Pro residues" evidence="2">
    <location>
        <begin position="1198"/>
        <end position="1212"/>
    </location>
</feature>
<evidence type="ECO:0000313" key="4">
    <source>
        <dbReference type="Proteomes" id="UP001172684"/>
    </source>
</evidence>
<feature type="region of interest" description="Disordered" evidence="2">
    <location>
        <begin position="1186"/>
        <end position="1221"/>
    </location>
</feature>
<gene>
    <name evidence="3" type="ORF">H2201_008827</name>
</gene>
<name>A0ABQ9NFN5_9PEZI</name>
<feature type="compositionally biased region" description="Low complexity" evidence="2">
    <location>
        <begin position="597"/>
        <end position="610"/>
    </location>
</feature>
<dbReference type="PANTHER" id="PTHR13037">
    <property type="entry name" value="FORMIN"/>
    <property type="match status" value="1"/>
</dbReference>
<feature type="region of interest" description="Disordered" evidence="2">
    <location>
        <begin position="1060"/>
        <end position="1094"/>
    </location>
</feature>
<evidence type="ECO:0000256" key="1">
    <source>
        <dbReference type="ARBA" id="ARBA00022581"/>
    </source>
</evidence>
<evidence type="ECO:0000256" key="2">
    <source>
        <dbReference type="SAM" id="MobiDB-lite"/>
    </source>
</evidence>
<dbReference type="Proteomes" id="UP001172684">
    <property type="component" value="Unassembled WGS sequence"/>
</dbReference>
<keyword evidence="4" id="KW-1185">Reference proteome</keyword>
<evidence type="ECO:0000313" key="3">
    <source>
        <dbReference type="EMBL" id="KAJ9655345.1"/>
    </source>
</evidence>